<feature type="region of interest" description="Disordered" evidence="1">
    <location>
        <begin position="1"/>
        <end position="46"/>
    </location>
</feature>
<sequence>HQPQENDDADVEGTNDINNESGLEDNEEQILPPRDRNENCGNTNGNEIQQYQDVLNEIEVSSITDRTNTDSLQEAMLTDRLIIMSAVSSDLRQDINDHVQLLHSE</sequence>
<organism evidence="3 4">
    <name type="scientific">Didymodactylos carnosus</name>
    <dbReference type="NCBI Taxonomy" id="1234261"/>
    <lineage>
        <taxon>Eukaryota</taxon>
        <taxon>Metazoa</taxon>
        <taxon>Spiralia</taxon>
        <taxon>Gnathifera</taxon>
        <taxon>Rotifera</taxon>
        <taxon>Eurotatoria</taxon>
        <taxon>Bdelloidea</taxon>
        <taxon>Philodinida</taxon>
        <taxon>Philodinidae</taxon>
        <taxon>Didymodactylos</taxon>
    </lineage>
</organism>
<gene>
    <name evidence="2" type="ORF">OVA965_LOCUS44706</name>
    <name evidence="3" type="ORF">TMI583_LOCUS47677</name>
</gene>
<dbReference type="Proteomes" id="UP000682733">
    <property type="component" value="Unassembled WGS sequence"/>
</dbReference>
<feature type="non-terminal residue" evidence="3">
    <location>
        <position position="105"/>
    </location>
</feature>
<dbReference type="EMBL" id="CAJOBA010093394">
    <property type="protein sequence ID" value="CAF4493834.1"/>
    <property type="molecule type" value="Genomic_DNA"/>
</dbReference>
<dbReference type="AlphaFoldDB" id="A0A8S2XDQ7"/>
<feature type="compositionally biased region" description="Acidic residues" evidence="1">
    <location>
        <begin position="1"/>
        <end position="13"/>
    </location>
</feature>
<comment type="caution">
    <text evidence="3">The sequence shown here is derived from an EMBL/GenBank/DDBJ whole genome shotgun (WGS) entry which is preliminary data.</text>
</comment>
<feature type="non-terminal residue" evidence="3">
    <location>
        <position position="1"/>
    </location>
</feature>
<accession>A0A8S2XDQ7</accession>
<name>A0A8S2XDQ7_9BILA</name>
<protein>
    <submittedName>
        <fullName evidence="3">Uncharacterized protein</fullName>
    </submittedName>
</protein>
<reference evidence="3" key="1">
    <citation type="submission" date="2021-02" db="EMBL/GenBank/DDBJ databases">
        <authorList>
            <person name="Nowell W R."/>
        </authorList>
    </citation>
    <scope>NUCLEOTIDE SEQUENCE</scope>
</reference>
<dbReference type="EMBL" id="CAJNOK010065292">
    <property type="protein sequence ID" value="CAF1648825.1"/>
    <property type="molecule type" value="Genomic_DNA"/>
</dbReference>
<proteinExistence type="predicted"/>
<dbReference type="Proteomes" id="UP000677228">
    <property type="component" value="Unassembled WGS sequence"/>
</dbReference>
<evidence type="ECO:0000313" key="2">
    <source>
        <dbReference type="EMBL" id="CAF1648825.1"/>
    </source>
</evidence>
<evidence type="ECO:0000313" key="4">
    <source>
        <dbReference type="Proteomes" id="UP000682733"/>
    </source>
</evidence>
<evidence type="ECO:0000256" key="1">
    <source>
        <dbReference type="SAM" id="MobiDB-lite"/>
    </source>
</evidence>
<evidence type="ECO:0000313" key="3">
    <source>
        <dbReference type="EMBL" id="CAF4493834.1"/>
    </source>
</evidence>